<dbReference type="Proteomes" id="UP001237642">
    <property type="component" value="Unassembled WGS sequence"/>
</dbReference>
<gene>
    <name evidence="6" type="ORF">POM88_022487</name>
</gene>
<evidence type="ECO:0000256" key="3">
    <source>
        <dbReference type="ARBA" id="ARBA00023134"/>
    </source>
</evidence>
<dbReference type="GO" id="GO:0005525">
    <property type="term" value="F:GTP binding"/>
    <property type="evidence" value="ECO:0007669"/>
    <property type="project" value="UniProtKB-KW"/>
</dbReference>
<dbReference type="Gene3D" id="3.40.50.300">
    <property type="entry name" value="P-loop containing nucleotide triphosphate hydrolases"/>
    <property type="match status" value="1"/>
</dbReference>
<comment type="similarity">
    <text evidence="1">Belongs to the TRAFAC class TrmE-Era-EngA-EngB-Septin-like GTPase superfamily. AIG1/Toc34/Toc159-like paraseptin GTPase family. IAN subfamily.</text>
</comment>
<dbReference type="PANTHER" id="PTHR10903:SF184">
    <property type="entry name" value="GTP-BINDING PROTEIN A"/>
    <property type="match status" value="1"/>
</dbReference>
<dbReference type="PROSITE" id="PS51720">
    <property type="entry name" value="G_AIG1"/>
    <property type="match status" value="1"/>
</dbReference>
<reference evidence="6" key="2">
    <citation type="submission" date="2023-05" db="EMBL/GenBank/DDBJ databases">
        <authorList>
            <person name="Schelkunov M.I."/>
        </authorList>
    </citation>
    <scope>NUCLEOTIDE SEQUENCE</scope>
    <source>
        <strain evidence="6">Hsosn_3</strain>
        <tissue evidence="6">Leaf</tissue>
    </source>
</reference>
<keyword evidence="3" id="KW-0342">GTP-binding</keyword>
<dbReference type="PANTHER" id="PTHR10903">
    <property type="entry name" value="GTPASE, IMAP FAMILY MEMBER-RELATED"/>
    <property type="match status" value="1"/>
</dbReference>
<evidence type="ECO:0000256" key="4">
    <source>
        <dbReference type="SAM" id="MobiDB-lite"/>
    </source>
</evidence>
<dbReference type="SUPFAM" id="SSF52540">
    <property type="entry name" value="P-loop containing nucleoside triphosphate hydrolases"/>
    <property type="match status" value="1"/>
</dbReference>
<dbReference type="FunFam" id="3.40.50.300:FF:000840">
    <property type="entry name" value="Immune-associated nucleotide-binding protein 9"/>
    <property type="match status" value="1"/>
</dbReference>
<sequence length="319" mass="35447">MGGSSVDDDWVIASPASGPRTLVLVGSTGNGKSATGNSILQKDAFKSERNFSGVTQTCELHTSVLKDGQTVNVIDTPGLFDCSAKAELIVKEIAKCINMATDGIHAVLVVLSAISRFSEEEAAIFDSLRTLFGKKLTDYMIIVLTGGDELEYDGKTIEDRLGHECPESLKELLHQCENRWVLFNNRTRDQRKKDAQVQELLSLVNHVVAKSGGKPYTDELFVELKKGSAKPHDQTEVSNQDDKEQLSKRLTEVELKVKESTSRIEQQLEEEKAARLNAEKLVQTAQQKSNDEIRKLRESLEKAERELREKTERSGCAIL</sequence>
<dbReference type="CDD" id="cd01852">
    <property type="entry name" value="AIG1"/>
    <property type="match status" value="1"/>
</dbReference>
<dbReference type="EMBL" id="JAUIZM010000005">
    <property type="protein sequence ID" value="KAK1384752.1"/>
    <property type="molecule type" value="Genomic_DNA"/>
</dbReference>
<reference evidence="6" key="1">
    <citation type="submission" date="2023-02" db="EMBL/GenBank/DDBJ databases">
        <title>Genome of toxic invasive species Heracleum sosnowskyi carries increased number of genes despite the absence of recent whole-genome duplications.</title>
        <authorList>
            <person name="Schelkunov M."/>
            <person name="Shtratnikova V."/>
            <person name="Makarenko M."/>
            <person name="Klepikova A."/>
            <person name="Omelchenko D."/>
            <person name="Novikova G."/>
            <person name="Obukhova E."/>
            <person name="Bogdanov V."/>
            <person name="Penin A."/>
            <person name="Logacheva M."/>
        </authorList>
    </citation>
    <scope>NUCLEOTIDE SEQUENCE</scope>
    <source>
        <strain evidence="6">Hsosn_3</strain>
        <tissue evidence="6">Leaf</tissue>
    </source>
</reference>
<dbReference type="InterPro" id="IPR006703">
    <property type="entry name" value="G_AIG1"/>
</dbReference>
<dbReference type="AlphaFoldDB" id="A0AAD8MTV0"/>
<feature type="region of interest" description="Disordered" evidence="4">
    <location>
        <begin position="227"/>
        <end position="246"/>
    </location>
</feature>
<evidence type="ECO:0000259" key="5">
    <source>
        <dbReference type="PROSITE" id="PS51720"/>
    </source>
</evidence>
<evidence type="ECO:0000256" key="2">
    <source>
        <dbReference type="ARBA" id="ARBA00022741"/>
    </source>
</evidence>
<dbReference type="InterPro" id="IPR027417">
    <property type="entry name" value="P-loop_NTPase"/>
</dbReference>
<dbReference type="Pfam" id="PF04548">
    <property type="entry name" value="AIG1"/>
    <property type="match status" value="1"/>
</dbReference>
<keyword evidence="7" id="KW-1185">Reference proteome</keyword>
<name>A0AAD8MTV0_9APIA</name>
<proteinExistence type="inferred from homology"/>
<evidence type="ECO:0000256" key="1">
    <source>
        <dbReference type="ARBA" id="ARBA00008535"/>
    </source>
</evidence>
<feature type="domain" description="AIG1-type G" evidence="5">
    <location>
        <begin position="17"/>
        <end position="225"/>
    </location>
</feature>
<accession>A0AAD8MTV0</accession>
<dbReference type="InterPro" id="IPR045058">
    <property type="entry name" value="GIMA/IAN/Toc"/>
</dbReference>
<keyword evidence="2" id="KW-0547">Nucleotide-binding</keyword>
<evidence type="ECO:0000313" key="6">
    <source>
        <dbReference type="EMBL" id="KAK1384752.1"/>
    </source>
</evidence>
<protein>
    <submittedName>
        <fullName evidence="6">Immune-associated nucleotide-binding protein 9-like</fullName>
    </submittedName>
</protein>
<comment type="caution">
    <text evidence="6">The sequence shown here is derived from an EMBL/GenBank/DDBJ whole genome shotgun (WGS) entry which is preliminary data.</text>
</comment>
<evidence type="ECO:0000313" key="7">
    <source>
        <dbReference type="Proteomes" id="UP001237642"/>
    </source>
</evidence>
<organism evidence="6 7">
    <name type="scientific">Heracleum sosnowskyi</name>
    <dbReference type="NCBI Taxonomy" id="360622"/>
    <lineage>
        <taxon>Eukaryota</taxon>
        <taxon>Viridiplantae</taxon>
        <taxon>Streptophyta</taxon>
        <taxon>Embryophyta</taxon>
        <taxon>Tracheophyta</taxon>
        <taxon>Spermatophyta</taxon>
        <taxon>Magnoliopsida</taxon>
        <taxon>eudicotyledons</taxon>
        <taxon>Gunneridae</taxon>
        <taxon>Pentapetalae</taxon>
        <taxon>asterids</taxon>
        <taxon>campanulids</taxon>
        <taxon>Apiales</taxon>
        <taxon>Apiaceae</taxon>
        <taxon>Apioideae</taxon>
        <taxon>apioid superclade</taxon>
        <taxon>Tordylieae</taxon>
        <taxon>Tordyliinae</taxon>
        <taxon>Heracleum</taxon>
    </lineage>
</organism>